<name>A0A3Q7GME3_SOLLC</name>
<accession>A0A3Q7GME3</accession>
<reference evidence="1" key="1">
    <citation type="journal article" date="2012" name="Nature">
        <title>The tomato genome sequence provides insights into fleshy fruit evolution.</title>
        <authorList>
            <consortium name="Tomato Genome Consortium"/>
        </authorList>
    </citation>
    <scope>NUCLEOTIDE SEQUENCE [LARGE SCALE GENOMIC DNA]</scope>
    <source>
        <strain evidence="1">cv. Heinz 1706</strain>
    </source>
</reference>
<dbReference type="EnsemblPlants" id="Solyc05g051996.1.1">
    <property type="protein sequence ID" value="Solyc05g051996.1.1"/>
    <property type="gene ID" value="Solyc05g051996.1"/>
</dbReference>
<proteinExistence type="predicted"/>
<reference evidence="1" key="2">
    <citation type="submission" date="2019-01" db="UniProtKB">
        <authorList>
            <consortium name="EnsemblPlants"/>
        </authorList>
    </citation>
    <scope>IDENTIFICATION</scope>
    <source>
        <strain evidence="1">cv. Heinz 1706</strain>
    </source>
</reference>
<evidence type="ECO:0000313" key="2">
    <source>
        <dbReference type="Proteomes" id="UP000004994"/>
    </source>
</evidence>
<protein>
    <submittedName>
        <fullName evidence="1">Uncharacterized protein</fullName>
    </submittedName>
</protein>
<sequence length="86" mass="9799">MELQKVFHFYDLDSTPLVNSGRDFNILPHPLLSLHGEVMNNPLITTPCAHNFSKACLQVNPLQDRYLNDFMGLQNLIITNKPFLSS</sequence>
<dbReference type="Proteomes" id="UP000004994">
    <property type="component" value="Chromosome 5"/>
</dbReference>
<organism evidence="1">
    <name type="scientific">Solanum lycopersicum</name>
    <name type="common">Tomato</name>
    <name type="synonym">Lycopersicon esculentum</name>
    <dbReference type="NCBI Taxonomy" id="4081"/>
    <lineage>
        <taxon>Eukaryota</taxon>
        <taxon>Viridiplantae</taxon>
        <taxon>Streptophyta</taxon>
        <taxon>Embryophyta</taxon>
        <taxon>Tracheophyta</taxon>
        <taxon>Spermatophyta</taxon>
        <taxon>Magnoliopsida</taxon>
        <taxon>eudicotyledons</taxon>
        <taxon>Gunneridae</taxon>
        <taxon>Pentapetalae</taxon>
        <taxon>asterids</taxon>
        <taxon>lamiids</taxon>
        <taxon>Solanales</taxon>
        <taxon>Solanaceae</taxon>
        <taxon>Solanoideae</taxon>
        <taxon>Solaneae</taxon>
        <taxon>Solanum</taxon>
        <taxon>Solanum subgen. Lycopersicon</taxon>
    </lineage>
</organism>
<dbReference type="InParanoid" id="A0A3Q7GME3"/>
<dbReference type="Gramene" id="Solyc05g051996.1.1">
    <property type="protein sequence ID" value="Solyc05g051996.1.1"/>
    <property type="gene ID" value="Solyc05g051996.1"/>
</dbReference>
<evidence type="ECO:0000313" key="1">
    <source>
        <dbReference type="EnsemblPlants" id="Solyc05g051996.1.1"/>
    </source>
</evidence>
<keyword evidence="2" id="KW-1185">Reference proteome</keyword>
<dbReference type="AlphaFoldDB" id="A0A3Q7GME3"/>